<accession>W6QKS9</accession>
<feature type="region of interest" description="Disordered" evidence="1">
    <location>
        <begin position="28"/>
        <end position="51"/>
    </location>
</feature>
<gene>
    <name evidence="2" type="ORF">PROQFM164_S02g000316</name>
</gene>
<dbReference type="Proteomes" id="UP000030686">
    <property type="component" value="Unassembled WGS sequence"/>
</dbReference>
<dbReference type="AlphaFoldDB" id="W6QKS9"/>
<dbReference type="EMBL" id="HG792016">
    <property type="protein sequence ID" value="CDM30167.1"/>
    <property type="molecule type" value="Genomic_DNA"/>
</dbReference>
<keyword evidence="3" id="KW-1185">Reference proteome</keyword>
<protein>
    <submittedName>
        <fullName evidence="2">Genomic scaffold, ProqFM164S02</fullName>
    </submittedName>
</protein>
<organism evidence="2 3">
    <name type="scientific">Penicillium roqueforti (strain FM164)</name>
    <dbReference type="NCBI Taxonomy" id="1365484"/>
    <lineage>
        <taxon>Eukaryota</taxon>
        <taxon>Fungi</taxon>
        <taxon>Dikarya</taxon>
        <taxon>Ascomycota</taxon>
        <taxon>Pezizomycotina</taxon>
        <taxon>Eurotiomycetes</taxon>
        <taxon>Eurotiomycetidae</taxon>
        <taxon>Eurotiales</taxon>
        <taxon>Aspergillaceae</taxon>
        <taxon>Penicillium</taxon>
    </lineage>
</organism>
<evidence type="ECO:0000313" key="2">
    <source>
        <dbReference type="EMBL" id="CDM30167.1"/>
    </source>
</evidence>
<proteinExistence type="predicted"/>
<sequence>MVSIDFDRGPWDDALQYRRAVGFREMHAQNLAGPKDPQSKPDYSPPSDLLR</sequence>
<reference evidence="2" key="1">
    <citation type="journal article" date="2014" name="Nat. Commun.">
        <title>Multiple recent horizontal transfers of a large genomic region in cheese making fungi.</title>
        <authorList>
            <person name="Cheeseman K."/>
            <person name="Ropars J."/>
            <person name="Renault P."/>
            <person name="Dupont J."/>
            <person name="Gouzy J."/>
            <person name="Branca A."/>
            <person name="Abraham A.L."/>
            <person name="Ceppi M."/>
            <person name="Conseiller E."/>
            <person name="Debuchy R."/>
            <person name="Malagnac F."/>
            <person name="Goarin A."/>
            <person name="Silar P."/>
            <person name="Lacoste S."/>
            <person name="Sallet E."/>
            <person name="Bensimon A."/>
            <person name="Giraud T."/>
            <person name="Brygoo Y."/>
        </authorList>
    </citation>
    <scope>NUCLEOTIDE SEQUENCE [LARGE SCALE GENOMIC DNA]</scope>
    <source>
        <strain evidence="2">FM164</strain>
    </source>
</reference>
<evidence type="ECO:0000313" key="3">
    <source>
        <dbReference type="Proteomes" id="UP000030686"/>
    </source>
</evidence>
<name>W6QKS9_PENRF</name>
<evidence type="ECO:0000256" key="1">
    <source>
        <dbReference type="SAM" id="MobiDB-lite"/>
    </source>
</evidence>